<dbReference type="PANTHER" id="PTHR35531:SF1">
    <property type="entry name" value="INNER MEMBRANE PROTEIN YBCI-RELATED"/>
    <property type="match status" value="1"/>
</dbReference>
<organism evidence="2 3">
    <name type="scientific">Tenuibacillus multivorans</name>
    <dbReference type="NCBI Taxonomy" id="237069"/>
    <lineage>
        <taxon>Bacteria</taxon>
        <taxon>Bacillati</taxon>
        <taxon>Bacillota</taxon>
        <taxon>Bacilli</taxon>
        <taxon>Bacillales</taxon>
        <taxon>Bacillaceae</taxon>
        <taxon>Tenuibacillus</taxon>
    </lineage>
</organism>
<evidence type="ECO:0000313" key="3">
    <source>
        <dbReference type="Proteomes" id="UP000199334"/>
    </source>
</evidence>
<dbReference type="RefSeq" id="WP_093855966.1">
    <property type="nucleotide sequence ID" value="NZ_BJVZ01000026.1"/>
</dbReference>
<dbReference type="OrthoDB" id="5459053at2"/>
<keyword evidence="1" id="KW-1133">Transmembrane helix</keyword>
<feature type="transmembrane region" description="Helical" evidence="1">
    <location>
        <begin position="73"/>
        <end position="92"/>
    </location>
</feature>
<accession>A0A1G9YP51</accession>
<feature type="transmembrane region" description="Helical" evidence="1">
    <location>
        <begin position="140"/>
        <end position="159"/>
    </location>
</feature>
<dbReference type="STRING" id="237069.SAMN05216498_1496"/>
<dbReference type="PANTHER" id="PTHR35531">
    <property type="entry name" value="INNER MEMBRANE PROTEIN YBCI-RELATED"/>
    <property type="match status" value="1"/>
</dbReference>
<keyword evidence="1" id="KW-0472">Membrane</keyword>
<dbReference type="Proteomes" id="UP000199334">
    <property type="component" value="Unassembled WGS sequence"/>
</dbReference>
<keyword evidence="3" id="KW-1185">Reference proteome</keyword>
<keyword evidence="1" id="KW-0812">Transmembrane</keyword>
<gene>
    <name evidence="2" type="ORF">SAMN05216498_1496</name>
</gene>
<reference evidence="2 3" key="1">
    <citation type="submission" date="2016-10" db="EMBL/GenBank/DDBJ databases">
        <authorList>
            <person name="de Groot N.N."/>
        </authorList>
    </citation>
    <scope>NUCLEOTIDE SEQUENCE [LARGE SCALE GENOMIC DNA]</scope>
    <source>
        <strain evidence="2 3">CGMCC 1.3442</strain>
    </source>
</reference>
<dbReference type="AlphaFoldDB" id="A0A1G9YP51"/>
<dbReference type="Pfam" id="PF04307">
    <property type="entry name" value="YdjM"/>
    <property type="match status" value="1"/>
</dbReference>
<name>A0A1G9YP51_9BACI</name>
<feature type="transmembrane region" description="Helical" evidence="1">
    <location>
        <begin position="12"/>
        <end position="36"/>
    </location>
</feature>
<proteinExistence type="predicted"/>
<evidence type="ECO:0000313" key="2">
    <source>
        <dbReference type="EMBL" id="SDN10820.1"/>
    </source>
</evidence>
<sequence>MEAKTHMMTSITFAAGISTTFDVPFTAGYILGVTLGSLLPDLDKRDSLIGQYSFGLARLVQLVFGHRGFTHSLLCWLLISMVCYSYPSAFSFGLSLGYLAHIIGDFFSSRGVPLLYPLVKKHFNPGSILTYRTGSTSETLIFLASTVVLLFLILNHSQMSDLMPSVEKLINL</sequence>
<protein>
    <submittedName>
        <fullName evidence="2">Inner membrane protein</fullName>
    </submittedName>
</protein>
<evidence type="ECO:0000256" key="1">
    <source>
        <dbReference type="SAM" id="Phobius"/>
    </source>
</evidence>
<dbReference type="EMBL" id="FNIG01000002">
    <property type="protein sequence ID" value="SDN10820.1"/>
    <property type="molecule type" value="Genomic_DNA"/>
</dbReference>
<dbReference type="InterPro" id="IPR007404">
    <property type="entry name" value="YdjM-like"/>
</dbReference>